<dbReference type="Proteomes" id="UP000009352">
    <property type="component" value="Unassembled WGS sequence"/>
</dbReference>
<evidence type="ECO:0000313" key="3">
    <source>
        <dbReference type="Proteomes" id="UP000009352"/>
    </source>
</evidence>
<comment type="caution">
    <text evidence="2">The sequence shown here is derived from an EMBL/GenBank/DDBJ whole genome shotgun (WGS) entry which is preliminary data.</text>
</comment>
<gene>
    <name evidence="2" type="ORF">LRHMDP3_644</name>
</gene>
<sequence>MPSFLSINLMQHQVTDDDSRFQKSAQTQAVSWDQNEEKHGE</sequence>
<feature type="compositionally biased region" description="Polar residues" evidence="1">
    <location>
        <begin position="22"/>
        <end position="33"/>
    </location>
</feature>
<organism evidence="2 3">
    <name type="scientific">Lacticaseibacillus rhamnosus LRHMDP3</name>
    <dbReference type="NCBI Taxonomy" id="1203259"/>
    <lineage>
        <taxon>Bacteria</taxon>
        <taxon>Bacillati</taxon>
        <taxon>Bacillota</taxon>
        <taxon>Bacilli</taxon>
        <taxon>Lactobacillales</taxon>
        <taxon>Lactobacillaceae</taxon>
        <taxon>Lacticaseibacillus</taxon>
    </lineage>
</organism>
<feature type="region of interest" description="Disordered" evidence="1">
    <location>
        <begin position="13"/>
        <end position="41"/>
    </location>
</feature>
<reference evidence="2 3" key="1">
    <citation type="journal article" date="2013" name="Genome Announc.">
        <title>Draft Genome Sequence of Staphylococcus simulans UMC-CNS-990, Isolated from a Case of Chronic Bovine Mastitis.</title>
        <authorList>
            <person name="Calcutt M.J."/>
            <person name="Foecking M.F."/>
            <person name="Hsieh H.Y."/>
            <person name="Perry J."/>
            <person name="Stewart G.C."/>
            <person name="Middleton J.R."/>
        </authorList>
    </citation>
    <scope>NUCLEOTIDE SEQUENCE [LARGE SCALE GENOMIC DNA]</scope>
    <source>
        <strain evidence="2 3">LRHMDP3</strain>
    </source>
</reference>
<protein>
    <submittedName>
        <fullName evidence="2">Uncharacterized protein</fullName>
    </submittedName>
</protein>
<evidence type="ECO:0000256" key="1">
    <source>
        <dbReference type="SAM" id="MobiDB-lite"/>
    </source>
</evidence>
<evidence type="ECO:0000313" key="2">
    <source>
        <dbReference type="EMBL" id="EKS52273.1"/>
    </source>
</evidence>
<dbReference type="AlphaFoldDB" id="A0AB33XW19"/>
<proteinExistence type="predicted"/>
<dbReference type="EMBL" id="AMQX01000003">
    <property type="protein sequence ID" value="EKS52273.1"/>
    <property type="molecule type" value="Genomic_DNA"/>
</dbReference>
<accession>A0AB33XW19</accession>
<name>A0AB33XW19_LACRH</name>